<dbReference type="AlphaFoldDB" id="A0A9X3EUW7"/>
<accession>A0A9X3EUW7</accession>
<evidence type="ECO:0000256" key="1">
    <source>
        <dbReference type="SAM" id="MobiDB-lite"/>
    </source>
</evidence>
<organism evidence="2 3">
    <name type="scientific">Nannocystis pusilla</name>
    <dbReference type="NCBI Taxonomy" id="889268"/>
    <lineage>
        <taxon>Bacteria</taxon>
        <taxon>Pseudomonadati</taxon>
        <taxon>Myxococcota</taxon>
        <taxon>Polyangia</taxon>
        <taxon>Nannocystales</taxon>
        <taxon>Nannocystaceae</taxon>
        <taxon>Nannocystis</taxon>
    </lineage>
</organism>
<evidence type="ECO:0000313" key="3">
    <source>
        <dbReference type="Proteomes" id="UP001150924"/>
    </source>
</evidence>
<protein>
    <submittedName>
        <fullName evidence="2">Uncharacterized protein</fullName>
    </submittedName>
</protein>
<dbReference type="Proteomes" id="UP001150924">
    <property type="component" value="Unassembled WGS sequence"/>
</dbReference>
<sequence>MLEPDEALVVTVAIDADDDMEAIRVRGGEDLSHALHDAGVAPAAGRRSCAKASLARRVGARTRHGGRSMVVKTRTLLREGQPELTLGDRTRSEVGEGFGHGGRGELDHAREPLKRVLQPGVGADDERLASHRGEGESRRRLMPARIAAALAGAVRPTGVRAPMPSRSIMPTPPR</sequence>
<name>A0A9X3EUW7_9BACT</name>
<gene>
    <name evidence="2" type="ORF">OV079_34040</name>
</gene>
<feature type="region of interest" description="Disordered" evidence="1">
    <location>
        <begin position="78"/>
        <end position="106"/>
    </location>
</feature>
<reference evidence="2" key="1">
    <citation type="submission" date="2022-11" db="EMBL/GenBank/DDBJ databases">
        <title>Minimal conservation of predation-associated metabolite biosynthetic gene clusters underscores biosynthetic potential of Myxococcota including descriptions for ten novel species: Archangium lansinium sp. nov., Myxococcus landrumus sp. nov., Nannocystis bai.</title>
        <authorList>
            <person name="Ahearne A."/>
            <person name="Stevens C."/>
            <person name="Phillips K."/>
        </authorList>
    </citation>
    <scope>NUCLEOTIDE SEQUENCE</scope>
    <source>
        <strain evidence="2">Na p29</strain>
    </source>
</reference>
<dbReference type="RefSeq" id="WP_267773472.1">
    <property type="nucleotide sequence ID" value="NZ_JAPNKE010000002.1"/>
</dbReference>
<keyword evidence="3" id="KW-1185">Reference proteome</keyword>
<dbReference type="EMBL" id="JAPNKE010000002">
    <property type="protein sequence ID" value="MCY1010501.1"/>
    <property type="molecule type" value="Genomic_DNA"/>
</dbReference>
<evidence type="ECO:0000313" key="2">
    <source>
        <dbReference type="EMBL" id="MCY1010501.1"/>
    </source>
</evidence>
<feature type="compositionally biased region" description="Basic and acidic residues" evidence="1">
    <location>
        <begin position="78"/>
        <end position="94"/>
    </location>
</feature>
<proteinExistence type="predicted"/>
<comment type="caution">
    <text evidence="2">The sequence shown here is derived from an EMBL/GenBank/DDBJ whole genome shotgun (WGS) entry which is preliminary data.</text>
</comment>